<dbReference type="AlphaFoldDB" id="A0AB94IYV1"/>
<feature type="binding site" evidence="15">
    <location>
        <position position="215"/>
    </location>
    <ligand>
        <name>substrate</name>
    </ligand>
</feature>
<feature type="binding site" evidence="16">
    <location>
        <position position="95"/>
    </location>
    <ligand>
        <name>Zn(2+)</name>
        <dbReference type="ChEBI" id="CHEBI:29105"/>
        <note>catalytic</note>
    </ligand>
</feature>
<dbReference type="Proteomes" id="UP000008957">
    <property type="component" value="Chromosome"/>
</dbReference>
<keyword evidence="11 13" id="KW-0560">Oxidoreductase</keyword>
<feature type="binding site" evidence="15">
    <location>
        <position position="195"/>
    </location>
    <ligand>
        <name>NADP(+)</name>
        <dbReference type="ChEBI" id="CHEBI:58349"/>
    </ligand>
</feature>
<dbReference type="RefSeq" id="WP_015557055.1">
    <property type="nucleotide sequence ID" value="NC_021038.1"/>
</dbReference>
<keyword evidence="9 13" id="KW-0862">Zinc</keyword>
<comment type="similarity">
    <text evidence="4 13">In the N-terminal section; belongs to the cytidine and deoxycytidylate deaminase family.</text>
</comment>
<evidence type="ECO:0000256" key="8">
    <source>
        <dbReference type="ARBA" id="ARBA00022801"/>
    </source>
</evidence>
<dbReference type="InterPro" id="IPR016192">
    <property type="entry name" value="APOBEC/CMP_deaminase_Zn-bd"/>
</dbReference>
<evidence type="ECO:0000256" key="16">
    <source>
        <dbReference type="PIRSR" id="PIRSR006769-3"/>
    </source>
</evidence>
<comment type="cofactor">
    <cofactor evidence="13 16">
        <name>Zn(2+)</name>
        <dbReference type="ChEBI" id="CHEBI:29105"/>
    </cofactor>
    <text evidence="13 16">Binds 1 zinc ion.</text>
</comment>
<evidence type="ECO:0000256" key="10">
    <source>
        <dbReference type="ARBA" id="ARBA00022857"/>
    </source>
</evidence>
<proteinExistence type="inferred from homology"/>
<dbReference type="KEGG" id="sbr:SY1_21960"/>
<dbReference type="InterPro" id="IPR002125">
    <property type="entry name" value="CMP_dCMP_dom"/>
</dbReference>
<dbReference type="Gene3D" id="3.40.430.10">
    <property type="entry name" value="Dihydrofolate Reductase, subunit A"/>
    <property type="match status" value="1"/>
</dbReference>
<dbReference type="InterPro" id="IPR024072">
    <property type="entry name" value="DHFR-like_dom_sf"/>
</dbReference>
<accession>A0AB94IYV1</accession>
<evidence type="ECO:0000256" key="2">
    <source>
        <dbReference type="ARBA" id="ARBA00004882"/>
    </source>
</evidence>
<reference evidence="18 19" key="2">
    <citation type="submission" date="2010-03" db="EMBL/GenBank/DDBJ databases">
        <authorList>
            <person name="Pajon A."/>
        </authorList>
    </citation>
    <scope>NUCLEOTIDE SEQUENCE [LARGE SCALE GENOMIC DNA]</scope>
    <source>
        <strain evidence="18 19">SGP1</strain>
    </source>
</reference>
<evidence type="ECO:0000256" key="12">
    <source>
        <dbReference type="ARBA" id="ARBA00023268"/>
    </source>
</evidence>
<dbReference type="EC" id="3.5.4.26" evidence="13"/>
<evidence type="ECO:0000256" key="1">
    <source>
        <dbReference type="ARBA" id="ARBA00002151"/>
    </source>
</evidence>
<keyword evidence="12" id="KW-0511">Multifunctional enzyme</keyword>
<dbReference type="PIRSF" id="PIRSF006769">
    <property type="entry name" value="RibD"/>
    <property type="match status" value="1"/>
</dbReference>
<evidence type="ECO:0000256" key="7">
    <source>
        <dbReference type="ARBA" id="ARBA00022723"/>
    </source>
</evidence>
<feature type="binding site" evidence="15">
    <location>
        <position position="232"/>
    </location>
    <ligand>
        <name>NADP(+)</name>
        <dbReference type="ChEBI" id="CHEBI:58349"/>
    </ligand>
</feature>
<feature type="binding site" evidence="16">
    <location>
        <position position="58"/>
    </location>
    <ligand>
        <name>Zn(2+)</name>
        <dbReference type="ChEBI" id="CHEBI:29105"/>
        <note>catalytic</note>
    </ligand>
</feature>
<dbReference type="Gene3D" id="3.40.140.10">
    <property type="entry name" value="Cytidine Deaminase, domain 2"/>
    <property type="match status" value="1"/>
</dbReference>
<feature type="binding site" evidence="15">
    <location>
        <position position="211"/>
    </location>
    <ligand>
        <name>NADP(+)</name>
        <dbReference type="ChEBI" id="CHEBI:58349"/>
    </ligand>
</feature>
<evidence type="ECO:0000256" key="4">
    <source>
        <dbReference type="ARBA" id="ARBA00005259"/>
    </source>
</evidence>
<dbReference type="InterPro" id="IPR004794">
    <property type="entry name" value="Eubact_RibD"/>
</dbReference>
<evidence type="ECO:0000256" key="5">
    <source>
        <dbReference type="ARBA" id="ARBA00007417"/>
    </source>
</evidence>
<feature type="binding site" evidence="15">
    <location>
        <position position="181"/>
    </location>
    <ligand>
        <name>NADP(+)</name>
        <dbReference type="ChEBI" id="CHEBI:58349"/>
    </ligand>
</feature>
<comment type="pathway">
    <text evidence="3 13">Cofactor biosynthesis; riboflavin biosynthesis; 5-amino-6-(D-ribitylamino)uracil from GTP: step 3/4.</text>
</comment>
<evidence type="ECO:0000256" key="14">
    <source>
        <dbReference type="PIRSR" id="PIRSR006769-1"/>
    </source>
</evidence>
<dbReference type="GO" id="GO:0008703">
    <property type="term" value="F:5-amino-6-(5-phosphoribosylamino)uracil reductase activity"/>
    <property type="evidence" value="ECO:0007669"/>
    <property type="project" value="UniProtKB-EC"/>
</dbReference>
<comment type="catalytic activity">
    <reaction evidence="13">
        <text>5-amino-6-(5-phospho-D-ribitylamino)uracil + NADP(+) = 5-amino-6-(5-phospho-D-ribosylamino)uracil + NADPH + H(+)</text>
        <dbReference type="Rhea" id="RHEA:17845"/>
        <dbReference type="ChEBI" id="CHEBI:15378"/>
        <dbReference type="ChEBI" id="CHEBI:57783"/>
        <dbReference type="ChEBI" id="CHEBI:58349"/>
        <dbReference type="ChEBI" id="CHEBI:58421"/>
        <dbReference type="ChEBI" id="CHEBI:58453"/>
        <dbReference type="EC" id="1.1.1.193"/>
    </reaction>
</comment>
<dbReference type="NCBIfam" id="TIGR00227">
    <property type="entry name" value="ribD_Cterm"/>
    <property type="match status" value="1"/>
</dbReference>
<evidence type="ECO:0000256" key="15">
    <source>
        <dbReference type="PIRSR" id="PIRSR006769-2"/>
    </source>
</evidence>
<dbReference type="GO" id="GO:0008270">
    <property type="term" value="F:zinc ion binding"/>
    <property type="evidence" value="ECO:0007669"/>
    <property type="project" value="InterPro"/>
</dbReference>
<dbReference type="InterPro" id="IPR050765">
    <property type="entry name" value="Riboflavin_Biosynth_HTPR"/>
</dbReference>
<feature type="binding site" evidence="15">
    <location>
        <position position="165"/>
    </location>
    <ligand>
        <name>NADP(+)</name>
        <dbReference type="ChEBI" id="CHEBI:58349"/>
    </ligand>
</feature>
<reference evidence="19" key="1">
    <citation type="submission" date="2010-03" db="EMBL/GenBank/DDBJ databases">
        <title>The genome sequence of Synergistetes sp. SGP1.</title>
        <authorList>
            <consortium name="metaHIT consortium -- http://www.metahit.eu/"/>
            <person name="Pajon A."/>
            <person name="Turner K."/>
            <person name="Parkhill J."/>
            <person name="Wade W."/>
            <person name="Vartoukian S."/>
        </authorList>
    </citation>
    <scope>NUCLEOTIDE SEQUENCE [LARGE SCALE GENOMIC DNA]</scope>
    <source>
        <strain evidence="19">SGP1</strain>
    </source>
</reference>
<comment type="function">
    <text evidence="1 13">Converts 2,5-diamino-6-(ribosylamino)-4(3h)-pyrimidinone 5'-phosphate into 5-amino-6-(ribosylamino)-2,4(1h,3h)-pyrimidinedione 5'-phosphate.</text>
</comment>
<comment type="pathway">
    <text evidence="2 13">Cofactor biosynthesis; riboflavin biosynthesis; 5-amino-6-(D-ribitylamino)uracil from GTP: step 2/4.</text>
</comment>
<feature type="binding site" evidence="15">
    <location>
        <begin position="301"/>
        <end position="307"/>
    </location>
    <ligand>
        <name>NADP(+)</name>
        <dbReference type="ChEBI" id="CHEBI:58349"/>
    </ligand>
</feature>
<dbReference type="FunFam" id="3.40.140.10:FF:000025">
    <property type="entry name" value="Riboflavin biosynthesis protein RibD"/>
    <property type="match status" value="1"/>
</dbReference>
<feature type="binding site" evidence="15">
    <location>
        <position position="218"/>
    </location>
    <ligand>
        <name>substrate</name>
    </ligand>
</feature>
<evidence type="ECO:0000256" key="3">
    <source>
        <dbReference type="ARBA" id="ARBA00004910"/>
    </source>
</evidence>
<feature type="active site" description="Proton donor" evidence="14">
    <location>
        <position position="60"/>
    </location>
</feature>
<feature type="binding site" evidence="15">
    <location>
        <position position="207"/>
    </location>
    <ligand>
        <name>NADP(+)</name>
        <dbReference type="ChEBI" id="CHEBI:58349"/>
    </ligand>
</feature>
<evidence type="ECO:0000256" key="13">
    <source>
        <dbReference type="PIRNR" id="PIRNR006769"/>
    </source>
</evidence>
<name>A0AB94IYV1_9BACT</name>
<evidence type="ECO:0000256" key="11">
    <source>
        <dbReference type="ARBA" id="ARBA00023002"/>
    </source>
</evidence>
<dbReference type="PROSITE" id="PS00903">
    <property type="entry name" value="CYT_DCMP_DEAMINASES_1"/>
    <property type="match status" value="1"/>
</dbReference>
<dbReference type="EMBL" id="FP929056">
    <property type="protein sequence ID" value="CBL28908.1"/>
    <property type="molecule type" value="Genomic_DNA"/>
</dbReference>
<dbReference type="Pfam" id="PF00383">
    <property type="entry name" value="dCMP_cyt_deam_1"/>
    <property type="match status" value="1"/>
</dbReference>
<keyword evidence="6 13" id="KW-0686">Riboflavin biosynthesis</keyword>
<dbReference type="CDD" id="cd01284">
    <property type="entry name" value="Riboflavin_deaminase-reductase"/>
    <property type="match status" value="1"/>
</dbReference>
<comment type="catalytic activity">
    <reaction evidence="13">
        <text>2,5-diamino-6-hydroxy-4-(5-phosphoribosylamino)-pyrimidine + H2O + H(+) = 5-amino-6-(5-phospho-D-ribosylamino)uracil + NH4(+)</text>
        <dbReference type="Rhea" id="RHEA:21868"/>
        <dbReference type="ChEBI" id="CHEBI:15377"/>
        <dbReference type="ChEBI" id="CHEBI:15378"/>
        <dbReference type="ChEBI" id="CHEBI:28938"/>
        <dbReference type="ChEBI" id="CHEBI:58453"/>
        <dbReference type="ChEBI" id="CHEBI:58614"/>
        <dbReference type="EC" id="3.5.4.26"/>
    </reaction>
</comment>
<dbReference type="InterPro" id="IPR002734">
    <property type="entry name" value="RibDG_C"/>
</dbReference>
<dbReference type="GO" id="GO:0050661">
    <property type="term" value="F:NADP binding"/>
    <property type="evidence" value="ECO:0007669"/>
    <property type="project" value="InterPro"/>
</dbReference>
<dbReference type="PANTHER" id="PTHR38011:SF7">
    <property type="entry name" value="2,5-DIAMINO-6-RIBOSYLAMINO-4(3H)-PYRIMIDINONE 5'-PHOSPHATE REDUCTASE"/>
    <property type="match status" value="1"/>
</dbReference>
<keyword evidence="7 13" id="KW-0479">Metal-binding</keyword>
<dbReference type="SUPFAM" id="SSF53927">
    <property type="entry name" value="Cytidine deaminase-like"/>
    <property type="match status" value="1"/>
</dbReference>
<dbReference type="InterPro" id="IPR011549">
    <property type="entry name" value="RibD_C"/>
</dbReference>
<dbReference type="NCBIfam" id="TIGR00326">
    <property type="entry name" value="eubact_ribD"/>
    <property type="match status" value="1"/>
</dbReference>
<dbReference type="GO" id="GO:0009231">
    <property type="term" value="P:riboflavin biosynthetic process"/>
    <property type="evidence" value="ECO:0007669"/>
    <property type="project" value="UniProtKB-KW"/>
</dbReference>
<evidence type="ECO:0000259" key="17">
    <source>
        <dbReference type="PROSITE" id="PS51747"/>
    </source>
</evidence>
<protein>
    <recommendedName>
        <fullName evidence="13">Riboflavin biosynthesis protein RibD</fullName>
    </recommendedName>
    <domain>
        <recommendedName>
            <fullName evidence="13">Diaminohydroxyphosphoribosylaminopyrimidine deaminase</fullName>
            <shortName evidence="13">DRAP deaminase</shortName>
            <ecNumber evidence="13">3.5.4.26</ecNumber>
        </recommendedName>
        <alternativeName>
            <fullName evidence="13">Riboflavin-specific deaminase</fullName>
        </alternativeName>
    </domain>
    <domain>
        <recommendedName>
            <fullName evidence="13">5-amino-6-(5-phosphoribosylamino)uracil reductase</fullName>
            <ecNumber evidence="13">1.1.1.193</ecNumber>
        </recommendedName>
        <alternativeName>
            <fullName evidence="13">HTP reductase</fullName>
        </alternativeName>
    </domain>
</protein>
<feature type="binding site" evidence="16">
    <location>
        <position position="86"/>
    </location>
    <ligand>
        <name>Zn(2+)</name>
        <dbReference type="ChEBI" id="CHEBI:29105"/>
        <note>catalytic</note>
    </ligand>
</feature>
<dbReference type="InterPro" id="IPR016193">
    <property type="entry name" value="Cytidine_deaminase-like"/>
</dbReference>
<dbReference type="Pfam" id="PF01872">
    <property type="entry name" value="RibD_C"/>
    <property type="match status" value="1"/>
</dbReference>
<dbReference type="EC" id="1.1.1.193" evidence="13"/>
<feature type="domain" description="CMP/dCMP-type deaminase" evidence="17">
    <location>
        <begin position="9"/>
        <end position="126"/>
    </location>
</feature>
<evidence type="ECO:0000256" key="9">
    <source>
        <dbReference type="ARBA" id="ARBA00022833"/>
    </source>
</evidence>
<feature type="binding site" evidence="15">
    <location>
        <position position="299"/>
    </location>
    <ligand>
        <name>substrate</name>
    </ligand>
</feature>
<keyword evidence="10 13" id="KW-0521">NADP</keyword>
<organism evidence="18 19">
    <name type="scientific">Fretibacterium fastidiosum</name>
    <dbReference type="NCBI Taxonomy" id="651822"/>
    <lineage>
        <taxon>Bacteria</taxon>
        <taxon>Thermotogati</taxon>
        <taxon>Synergistota</taxon>
        <taxon>Synergistia</taxon>
        <taxon>Synergistales</taxon>
        <taxon>Aminobacteriaceae</taxon>
        <taxon>Fretibacterium</taxon>
    </lineage>
</organism>
<keyword evidence="19" id="KW-1185">Reference proteome</keyword>
<gene>
    <name evidence="18" type="ORF">SY1_21960</name>
</gene>
<keyword evidence="8 13" id="KW-0378">Hydrolase</keyword>
<evidence type="ECO:0000313" key="18">
    <source>
        <dbReference type="EMBL" id="CBL28908.1"/>
    </source>
</evidence>
<feature type="binding site" evidence="15">
    <location>
        <position position="179"/>
    </location>
    <ligand>
        <name>substrate</name>
    </ligand>
</feature>
<comment type="similarity">
    <text evidence="5 13">In the C-terminal section; belongs to the HTP reductase family.</text>
</comment>
<dbReference type="SUPFAM" id="SSF53597">
    <property type="entry name" value="Dihydrofolate reductase-like"/>
    <property type="match status" value="1"/>
</dbReference>
<dbReference type="PANTHER" id="PTHR38011">
    <property type="entry name" value="DIHYDROFOLATE REDUCTASE FAMILY PROTEIN (AFU_ORTHOLOGUE AFUA_8G06820)"/>
    <property type="match status" value="1"/>
</dbReference>
<evidence type="ECO:0000256" key="6">
    <source>
        <dbReference type="ARBA" id="ARBA00022619"/>
    </source>
</evidence>
<dbReference type="GO" id="GO:0008835">
    <property type="term" value="F:diaminohydroxyphosphoribosylaminopyrimidine deaminase activity"/>
    <property type="evidence" value="ECO:0007669"/>
    <property type="project" value="UniProtKB-EC"/>
</dbReference>
<sequence length="371" mass="39999">MDEIVVNRRVDEYYMRRALSLALRGMGRTSPNPMVGCVLVRDGRILGEGWHRRCGEDHAEVAALKDAERRGETARGAEVYVTLEPCCHFGRTPPCAQRLVREGVSRVVAGTADPNPRVNSGGLAVLREAGVEVSAPCLEEEARRVNKGFIRVQTLGRPWVTLKAASGLDGRMALTDGDSRWITGPEARQWAHGMRASHDAILVGVSTVLKDDPELTVRHTEGKSPLRVILDSHLRTPTSARALRGGCLILTISQEAERARALQAAGARVVPLPSREGRVDLEVALAFLAREGVLTLMVEGGPRVLTALMEGHLADSLSLFVAPRVLGEGIGMGEGFSPASVAESFNLKDVTSRPVGDNLLVEGRFSCSPDL</sequence>
<evidence type="ECO:0000313" key="19">
    <source>
        <dbReference type="Proteomes" id="UP000008957"/>
    </source>
</evidence>
<dbReference type="PROSITE" id="PS51747">
    <property type="entry name" value="CYT_DCMP_DEAMINASES_2"/>
    <property type="match status" value="1"/>
</dbReference>